<sequence length="97" mass="11041">MVGTAANATPAVTESNTDAIRAEIKERCQDEMGDYGDSMVLTCMKEDWKAAQTLFNYREEHPSVTQRCMREMRDYGFTMVETCVEQDASAQSEIDNW</sequence>
<dbReference type="Proteomes" id="UP000285123">
    <property type="component" value="Unassembled WGS sequence"/>
</dbReference>
<organism evidence="1 2">
    <name type="scientific">Salinisphaera orenii YIM 95161</name>
    <dbReference type="NCBI Taxonomy" id="1051139"/>
    <lineage>
        <taxon>Bacteria</taxon>
        <taxon>Pseudomonadati</taxon>
        <taxon>Pseudomonadota</taxon>
        <taxon>Gammaproteobacteria</taxon>
        <taxon>Salinisphaerales</taxon>
        <taxon>Salinisphaeraceae</taxon>
        <taxon>Salinisphaera</taxon>
    </lineage>
</organism>
<gene>
    <name evidence="1" type="ORF">SAHL_11075</name>
</gene>
<proteinExistence type="predicted"/>
<reference evidence="1 2" key="1">
    <citation type="submission" date="2013-10" db="EMBL/GenBank/DDBJ databases">
        <title>Salinisphaera halophila YIM 95161 Genome Sequencing.</title>
        <authorList>
            <person name="Lai Q."/>
            <person name="Li C."/>
            <person name="Shao Z."/>
        </authorList>
    </citation>
    <scope>NUCLEOTIDE SEQUENCE [LARGE SCALE GENOMIC DNA]</scope>
    <source>
        <strain evidence="1 2">YIM 95161</strain>
    </source>
</reference>
<evidence type="ECO:0000313" key="2">
    <source>
        <dbReference type="Proteomes" id="UP000285123"/>
    </source>
</evidence>
<dbReference type="OrthoDB" id="7064121at2"/>
<dbReference type="AlphaFoldDB" id="A0A423PQS4"/>
<evidence type="ECO:0000313" key="1">
    <source>
        <dbReference type="EMBL" id="ROO27908.1"/>
    </source>
</evidence>
<comment type="caution">
    <text evidence="1">The sequence shown here is derived from an EMBL/GenBank/DDBJ whole genome shotgun (WGS) entry which is preliminary data.</text>
</comment>
<dbReference type="EMBL" id="AYKF01000090">
    <property type="protein sequence ID" value="ROO27908.1"/>
    <property type="molecule type" value="Genomic_DNA"/>
</dbReference>
<protein>
    <submittedName>
        <fullName evidence="1">Uncharacterized protein</fullName>
    </submittedName>
</protein>
<accession>A0A423PQS4</accession>
<name>A0A423PQS4_9GAMM</name>